<accession>A0AAD5YIZ6</accession>
<dbReference type="Proteomes" id="UP001212997">
    <property type="component" value="Unassembled WGS sequence"/>
</dbReference>
<organism evidence="7 8">
    <name type="scientific">Meripilus lineatus</name>
    <dbReference type="NCBI Taxonomy" id="2056292"/>
    <lineage>
        <taxon>Eukaryota</taxon>
        <taxon>Fungi</taxon>
        <taxon>Dikarya</taxon>
        <taxon>Basidiomycota</taxon>
        <taxon>Agaricomycotina</taxon>
        <taxon>Agaricomycetes</taxon>
        <taxon>Polyporales</taxon>
        <taxon>Meripilaceae</taxon>
        <taxon>Meripilus</taxon>
    </lineage>
</organism>
<dbReference type="PANTHER" id="PTHR28013:SF3">
    <property type="entry name" value="PROTEIN DCV1-RELATED"/>
    <property type="match status" value="1"/>
</dbReference>
<reference evidence="7" key="1">
    <citation type="submission" date="2022-07" db="EMBL/GenBank/DDBJ databases">
        <title>Genome Sequence of Physisporinus lineatus.</title>
        <authorList>
            <person name="Buettner E."/>
        </authorList>
    </citation>
    <scope>NUCLEOTIDE SEQUENCE</scope>
    <source>
        <strain evidence="7">VT162</strain>
    </source>
</reference>
<dbReference type="EMBL" id="JANAWD010000179">
    <property type="protein sequence ID" value="KAJ3484707.1"/>
    <property type="molecule type" value="Genomic_DNA"/>
</dbReference>
<dbReference type="GO" id="GO:0032153">
    <property type="term" value="C:cell division site"/>
    <property type="evidence" value="ECO:0007669"/>
    <property type="project" value="TreeGrafter"/>
</dbReference>
<dbReference type="InterPro" id="IPR051380">
    <property type="entry name" value="pH-response_reg_palI/RIM9"/>
</dbReference>
<sequence length="207" mass="22066">MGAGAALPGLFFTFSAMVLLIFASVSAPTWNSVSFLNTNDGGTVTHFGVFGYTGSGTSVGWYFPPPLGDSKLNGGLFHNFTEVLILIPIGEHNTASASSVDLIPCVWFLAAGLSGIAFLFGLCGYGYHRAGTVFMTLVSALAFLTTLVVWVIEMVLFGVARSHIRDRGIDADWGNANWLVLGALVSLFFAFFASACGTFGSYRKRSY</sequence>
<feature type="transmembrane region" description="Helical" evidence="5">
    <location>
        <begin position="106"/>
        <end position="127"/>
    </location>
</feature>
<keyword evidence="3 5" id="KW-1133">Transmembrane helix</keyword>
<evidence type="ECO:0000313" key="8">
    <source>
        <dbReference type="Proteomes" id="UP001212997"/>
    </source>
</evidence>
<evidence type="ECO:0000313" key="7">
    <source>
        <dbReference type="EMBL" id="KAJ3484707.1"/>
    </source>
</evidence>
<protein>
    <recommendedName>
        <fullName evidence="9">Pali-domain-containing protein</fullName>
    </recommendedName>
</protein>
<evidence type="ECO:0000256" key="4">
    <source>
        <dbReference type="ARBA" id="ARBA00023136"/>
    </source>
</evidence>
<dbReference type="GO" id="GO:0005886">
    <property type="term" value="C:plasma membrane"/>
    <property type="evidence" value="ECO:0007669"/>
    <property type="project" value="InterPro"/>
</dbReference>
<keyword evidence="4 5" id="KW-0472">Membrane</keyword>
<gene>
    <name evidence="7" type="ORF">NLI96_g5465</name>
</gene>
<feature type="transmembrane region" description="Helical" evidence="5">
    <location>
        <begin position="178"/>
        <end position="202"/>
    </location>
</feature>
<comment type="caution">
    <text evidence="7">The sequence shown here is derived from an EMBL/GenBank/DDBJ whole genome shotgun (WGS) entry which is preliminary data.</text>
</comment>
<dbReference type="PANTHER" id="PTHR28013">
    <property type="entry name" value="PROTEIN DCV1-RELATED"/>
    <property type="match status" value="1"/>
</dbReference>
<keyword evidence="6" id="KW-0732">Signal</keyword>
<feature type="signal peptide" evidence="6">
    <location>
        <begin position="1"/>
        <end position="27"/>
    </location>
</feature>
<evidence type="ECO:0008006" key="9">
    <source>
        <dbReference type="Google" id="ProtNLM"/>
    </source>
</evidence>
<evidence type="ECO:0000256" key="1">
    <source>
        <dbReference type="ARBA" id="ARBA00004141"/>
    </source>
</evidence>
<dbReference type="GO" id="GO:0035838">
    <property type="term" value="C:growing cell tip"/>
    <property type="evidence" value="ECO:0007669"/>
    <property type="project" value="TreeGrafter"/>
</dbReference>
<dbReference type="InterPro" id="IPR009571">
    <property type="entry name" value="SUR7/Rim9-like_fungi"/>
</dbReference>
<feature type="chain" id="PRO_5042214820" description="Pali-domain-containing protein" evidence="6">
    <location>
        <begin position="28"/>
        <end position="207"/>
    </location>
</feature>
<proteinExistence type="predicted"/>
<evidence type="ECO:0000256" key="6">
    <source>
        <dbReference type="SAM" id="SignalP"/>
    </source>
</evidence>
<name>A0AAD5YIZ6_9APHY</name>
<comment type="subcellular location">
    <subcellularLocation>
        <location evidence="1">Membrane</location>
        <topology evidence="1">Multi-pass membrane protein</topology>
    </subcellularLocation>
</comment>
<keyword evidence="8" id="KW-1185">Reference proteome</keyword>
<evidence type="ECO:0000256" key="5">
    <source>
        <dbReference type="SAM" id="Phobius"/>
    </source>
</evidence>
<feature type="transmembrane region" description="Helical" evidence="5">
    <location>
        <begin position="134"/>
        <end position="158"/>
    </location>
</feature>
<evidence type="ECO:0000256" key="3">
    <source>
        <dbReference type="ARBA" id="ARBA00022989"/>
    </source>
</evidence>
<dbReference type="Pfam" id="PF06687">
    <property type="entry name" value="SUR7"/>
    <property type="match status" value="1"/>
</dbReference>
<dbReference type="AlphaFoldDB" id="A0AAD5YIZ6"/>
<keyword evidence="2 5" id="KW-0812">Transmembrane</keyword>
<evidence type="ECO:0000256" key="2">
    <source>
        <dbReference type="ARBA" id="ARBA00022692"/>
    </source>
</evidence>